<evidence type="ECO:0000256" key="4">
    <source>
        <dbReference type="ARBA" id="ARBA00022679"/>
    </source>
</evidence>
<accession>A0ABX0TLY0</accession>
<comment type="pathway">
    <text evidence="7">Carotenoid biosynthesis; staphyloxanthin biosynthesis; staphyloxanthin from farnesyl diphosphate: step 4/5.</text>
</comment>
<dbReference type="PANTHER" id="PTHR43646:SF2">
    <property type="entry name" value="GLYCOSYLTRANSFERASE 2-LIKE DOMAIN-CONTAINING PROTEIN"/>
    <property type="match status" value="1"/>
</dbReference>
<dbReference type="PANTHER" id="PTHR43646">
    <property type="entry name" value="GLYCOSYLTRANSFERASE"/>
    <property type="match status" value="1"/>
</dbReference>
<evidence type="ECO:0000256" key="1">
    <source>
        <dbReference type="ARBA" id="ARBA00004236"/>
    </source>
</evidence>
<evidence type="ECO:0000313" key="11">
    <source>
        <dbReference type="EMBL" id="NIJ02215.1"/>
    </source>
</evidence>
<dbReference type="InterPro" id="IPR029044">
    <property type="entry name" value="Nucleotide-diphossugar_trans"/>
</dbReference>
<evidence type="ECO:0000256" key="9">
    <source>
        <dbReference type="ARBA" id="ARBA00040345"/>
    </source>
</evidence>
<evidence type="ECO:0000259" key="10">
    <source>
        <dbReference type="Pfam" id="PF00535"/>
    </source>
</evidence>
<reference evidence="11 12" key="1">
    <citation type="submission" date="2020-03" db="EMBL/GenBank/DDBJ databases">
        <title>Genomic Encyclopedia of Type Strains, Phase III (KMG-III): the genomes of soil and plant-associated and newly described type strains.</title>
        <authorList>
            <person name="Whitman W."/>
        </authorList>
    </citation>
    <scope>NUCLEOTIDE SEQUENCE [LARGE SCALE GENOMIC DNA]</scope>
    <source>
        <strain evidence="11 12">CECT 4207</strain>
    </source>
</reference>
<dbReference type="Gene3D" id="3.90.550.10">
    <property type="entry name" value="Spore Coat Polysaccharide Biosynthesis Protein SpsA, Chain A"/>
    <property type="match status" value="1"/>
</dbReference>
<comment type="caution">
    <text evidence="11">The sequence shown here is derived from an EMBL/GenBank/DDBJ whole genome shotgun (WGS) entry which is preliminary data.</text>
</comment>
<evidence type="ECO:0000313" key="12">
    <source>
        <dbReference type="Proteomes" id="UP000802392"/>
    </source>
</evidence>
<keyword evidence="2" id="KW-1003">Cell membrane</keyword>
<gene>
    <name evidence="11" type="ORF">FHR86_002556</name>
</gene>
<protein>
    <recommendedName>
        <fullName evidence="9">4,4'-diaponeurosporenoate glycosyltransferase</fullName>
    </recommendedName>
</protein>
<evidence type="ECO:0000256" key="7">
    <source>
        <dbReference type="ARBA" id="ARBA00037904"/>
    </source>
</evidence>
<dbReference type="RefSeq" id="WP_167267213.1">
    <property type="nucleotide sequence ID" value="NZ_BAAAVO010000002.1"/>
</dbReference>
<proteinExistence type="inferred from homology"/>
<name>A0ABX0TLY0_9MICC</name>
<organism evidence="11 12">
    <name type="scientific">Paenarthrobacter ilicis</name>
    <dbReference type="NCBI Taxonomy" id="43665"/>
    <lineage>
        <taxon>Bacteria</taxon>
        <taxon>Bacillati</taxon>
        <taxon>Actinomycetota</taxon>
        <taxon>Actinomycetes</taxon>
        <taxon>Micrococcales</taxon>
        <taxon>Micrococcaceae</taxon>
        <taxon>Paenarthrobacter</taxon>
    </lineage>
</organism>
<keyword evidence="12" id="KW-1185">Reference proteome</keyword>
<dbReference type="EMBL" id="JAAOZD010000005">
    <property type="protein sequence ID" value="NIJ02215.1"/>
    <property type="molecule type" value="Genomic_DNA"/>
</dbReference>
<evidence type="ECO:0000256" key="8">
    <source>
        <dbReference type="ARBA" id="ARBA00038120"/>
    </source>
</evidence>
<evidence type="ECO:0000256" key="6">
    <source>
        <dbReference type="ARBA" id="ARBA00037281"/>
    </source>
</evidence>
<evidence type="ECO:0000256" key="2">
    <source>
        <dbReference type="ARBA" id="ARBA00022475"/>
    </source>
</evidence>
<dbReference type="SUPFAM" id="SSF53448">
    <property type="entry name" value="Nucleotide-diphospho-sugar transferases"/>
    <property type="match status" value="1"/>
</dbReference>
<comment type="function">
    <text evidence="6">Catalyzes the glycosylation of 4,4'-diaponeurosporenoate, i.e. the esterification of glucose at the C1'' position with the carboxyl group of 4,4'-diaponeurosporenic acid, to form glycosyl-4,4'-diaponeurosporenoate. This is a step in the biosynthesis of staphyloxanthin, an orange pigment present in most staphylococci strains.</text>
</comment>
<keyword evidence="3" id="KW-0328">Glycosyltransferase</keyword>
<comment type="subcellular location">
    <subcellularLocation>
        <location evidence="1">Cell membrane</location>
    </subcellularLocation>
</comment>
<dbReference type="Proteomes" id="UP000802392">
    <property type="component" value="Unassembled WGS sequence"/>
</dbReference>
<feature type="domain" description="Glycosyltransferase 2-like" evidence="10">
    <location>
        <begin position="1"/>
        <end position="153"/>
    </location>
</feature>
<keyword evidence="5" id="KW-0472">Membrane</keyword>
<dbReference type="InterPro" id="IPR001173">
    <property type="entry name" value="Glyco_trans_2-like"/>
</dbReference>
<sequence>MPAHNEEDHMGAALAALRVALDELQTAHPRVTAAATIILDHCNDNTADIALAHASADPRVNVAEVQLRNVGGSRAHGVRSILQLFPGIRAEDVWIANTDADSMVPRHWLSRQLDMANTGVDAILGSVEPEPRDLDQAVLRRWLELHPFRENHSHVYGANLGIRASAYLAAGGFPDLSSHEDRELVEKLHGQGFNVRSTDTIRVITSGRTLGRAPLGFGAYLRSLATELPAATGG</sequence>
<comment type="similarity">
    <text evidence="8">Belongs to the glycosyltransferase 2 family. CrtQ subfamily.</text>
</comment>
<evidence type="ECO:0000256" key="5">
    <source>
        <dbReference type="ARBA" id="ARBA00023136"/>
    </source>
</evidence>
<keyword evidence="4" id="KW-0808">Transferase</keyword>
<dbReference type="Pfam" id="PF00535">
    <property type="entry name" value="Glycos_transf_2"/>
    <property type="match status" value="1"/>
</dbReference>
<evidence type="ECO:0000256" key="3">
    <source>
        <dbReference type="ARBA" id="ARBA00022676"/>
    </source>
</evidence>